<evidence type="ECO:0000313" key="1">
    <source>
        <dbReference type="EMBL" id="KIG18595.1"/>
    </source>
</evidence>
<evidence type="ECO:0000313" key="2">
    <source>
        <dbReference type="Proteomes" id="UP000031599"/>
    </source>
</evidence>
<comment type="caution">
    <text evidence="1">The sequence shown here is derived from an EMBL/GenBank/DDBJ whole genome shotgun (WGS) entry which is preliminary data.</text>
</comment>
<accession>A0A0C2DAP9</accession>
<protein>
    <submittedName>
        <fullName evidence="1">Uncharacterized protein</fullName>
    </submittedName>
</protein>
<dbReference type="AlphaFoldDB" id="A0A0C2DAP9"/>
<proteinExistence type="predicted"/>
<dbReference type="EMBL" id="JMCC02000010">
    <property type="protein sequence ID" value="KIG18595.1"/>
    <property type="molecule type" value="Genomic_DNA"/>
</dbReference>
<gene>
    <name evidence="1" type="ORF">DB30_00280</name>
</gene>
<reference evidence="1 2" key="1">
    <citation type="submission" date="2014-12" db="EMBL/GenBank/DDBJ databases">
        <title>Genome assembly of Enhygromyxa salina DSM 15201.</title>
        <authorList>
            <person name="Sharma G."/>
            <person name="Subramanian S."/>
        </authorList>
    </citation>
    <scope>NUCLEOTIDE SEQUENCE [LARGE SCALE GENOMIC DNA]</scope>
    <source>
        <strain evidence="1 2">DSM 15201</strain>
    </source>
</reference>
<dbReference type="Proteomes" id="UP000031599">
    <property type="component" value="Unassembled WGS sequence"/>
</dbReference>
<name>A0A0C2DAP9_9BACT</name>
<organism evidence="1 2">
    <name type="scientific">Enhygromyxa salina</name>
    <dbReference type="NCBI Taxonomy" id="215803"/>
    <lineage>
        <taxon>Bacteria</taxon>
        <taxon>Pseudomonadati</taxon>
        <taxon>Myxococcota</taxon>
        <taxon>Polyangia</taxon>
        <taxon>Nannocystales</taxon>
        <taxon>Nannocystaceae</taxon>
        <taxon>Enhygromyxa</taxon>
    </lineage>
</organism>
<sequence length="827" mass="91019">MSFNAAADADDFGGVRIKHVRAAPLKPGGRTQVSLFASEDGGRPHPRMQFEMPAWDDPAPPTQLFNPDPAPTHAQALRAAITAALNAHAELLAAADLDLTLAHPNSRKYARNSVRTQRIAGFFAEVRSFAASAGLGPAGDYAIKELEDLAYATKLQFDDVDTGTYHSYQHDAPFVHYLEAILASLPPEGSEALAVLPPGQANAIMLQRDQAQNHLDHLMRHKYAFSGIAETDIERTLGGLMIDRDTRKIVSETPATAQSLVPAYELLRVDPGLGAGDDAAHPHAGAWVYRSELGIHLEDGTRIEVGDDQLRRVPLATQDITFTRANHDPRLRKHARLDWDRNGFVSNGKIEWVSWAGHCDIKAIMEQLGVTLDDANTVTEYRSDTQATTTWTKKLLVEAIASVLELGSLYQRFDGSGVIKRGITRFGGARNDSRPDRLQLTGLGQGRHVRWPLSGRQDGFTVIGMTIDGQPVDLDTVFFKQIPNIAKLELEDNPRFLKVIEGDYNLIDVSGATLEVELEIDSIDPSTGYPVRKRDTTTIDLGPNPTQARYFMGTHVQDPAARELYRVYLDREHHQFVAELDRYEKQDQGWVAVAQPEKTVTFPLAKPLGCTLSRETKFDDPAMFQSLLEVALRSGQNICADTDMEAAVWNGVVLGLSSKRTGVNPDSRVEAWKVEVTARFGKAGLAYLVQRDEDGTPKSYCPAPLNGELMAVDFLWQDFPDVGTKGKIGEDWVVNKTMVERGIVGTRVSPSTPGGLFIQDQHIKNIYELLFCAIGGYPYTIVHGNKRWGFESKTAHKAAIAKLEALRAALSFEDGEPKPDASSDTDA</sequence>